<protein>
    <submittedName>
        <fullName evidence="2">Type II toxin-antitoxin system prevent-host-death family antitoxin</fullName>
    </submittedName>
</protein>
<evidence type="ECO:0000313" key="3">
    <source>
        <dbReference type="Proteomes" id="UP000460435"/>
    </source>
</evidence>
<gene>
    <name evidence="2" type="ORF">F7O44_21240</name>
</gene>
<proteinExistence type="inferred from homology"/>
<reference evidence="2 3" key="1">
    <citation type="submission" date="2019-11" db="EMBL/GenBank/DDBJ databases">
        <authorList>
            <person name="Li X.-J."/>
            <person name="Feng X.-M."/>
        </authorList>
    </citation>
    <scope>NUCLEOTIDE SEQUENCE [LARGE SCALE GENOMIC DNA]</scope>
    <source>
        <strain evidence="2 3">XMNu-373</strain>
    </source>
</reference>
<dbReference type="AlphaFoldDB" id="A0A7K3M8K2"/>
<sequence length="81" mass="9286">MTAEPLHEVPDEISVTEARKILGELAEAAESGRVIHLTKRGRRIAKIMPEQSQADVNEAFMQSADWIIDRYRDMFDRMAEL</sequence>
<dbReference type="RefSeq" id="WP_162452306.1">
    <property type="nucleotide sequence ID" value="NZ_WLZY01000008.1"/>
</dbReference>
<evidence type="ECO:0000313" key="2">
    <source>
        <dbReference type="EMBL" id="NDL59599.1"/>
    </source>
</evidence>
<organism evidence="2 3">
    <name type="scientific">Phytoactinopolyspora mesophila</name>
    <dbReference type="NCBI Taxonomy" id="2650750"/>
    <lineage>
        <taxon>Bacteria</taxon>
        <taxon>Bacillati</taxon>
        <taxon>Actinomycetota</taxon>
        <taxon>Actinomycetes</taxon>
        <taxon>Jiangellales</taxon>
        <taxon>Jiangellaceae</taxon>
        <taxon>Phytoactinopolyspora</taxon>
    </lineage>
</organism>
<evidence type="ECO:0000256" key="1">
    <source>
        <dbReference type="ARBA" id="ARBA00009981"/>
    </source>
</evidence>
<dbReference type="NCBIfam" id="TIGR01552">
    <property type="entry name" value="phd_fam"/>
    <property type="match status" value="1"/>
</dbReference>
<dbReference type="Proteomes" id="UP000460435">
    <property type="component" value="Unassembled WGS sequence"/>
</dbReference>
<keyword evidence="3" id="KW-1185">Reference proteome</keyword>
<accession>A0A7K3M8K2</accession>
<comment type="similarity">
    <text evidence="1">Belongs to the phD/YefM antitoxin family.</text>
</comment>
<dbReference type="InterPro" id="IPR036165">
    <property type="entry name" value="YefM-like_sf"/>
</dbReference>
<comment type="caution">
    <text evidence="2">The sequence shown here is derived from an EMBL/GenBank/DDBJ whole genome shotgun (WGS) entry which is preliminary data.</text>
</comment>
<dbReference type="Gene3D" id="3.40.1620.10">
    <property type="entry name" value="YefM-like domain"/>
    <property type="match status" value="1"/>
</dbReference>
<dbReference type="SUPFAM" id="SSF143120">
    <property type="entry name" value="YefM-like"/>
    <property type="match status" value="1"/>
</dbReference>
<dbReference type="EMBL" id="WLZY01000008">
    <property type="protein sequence ID" value="NDL59599.1"/>
    <property type="molecule type" value="Genomic_DNA"/>
</dbReference>
<name>A0A7K3M8K2_9ACTN</name>